<feature type="transmembrane region" description="Helical" evidence="8">
    <location>
        <begin position="236"/>
        <end position="256"/>
    </location>
</feature>
<evidence type="ECO:0000256" key="5">
    <source>
        <dbReference type="ARBA" id="ARBA00022989"/>
    </source>
</evidence>
<evidence type="ECO:0000256" key="1">
    <source>
        <dbReference type="ARBA" id="ARBA00004141"/>
    </source>
</evidence>
<keyword evidence="6 8" id="KW-0472">Membrane</keyword>
<evidence type="ECO:0000256" key="8">
    <source>
        <dbReference type="SAM" id="Phobius"/>
    </source>
</evidence>
<dbReference type="KEGG" id="phb:HYN04_10400"/>
<feature type="transmembrane region" description="Helical" evidence="8">
    <location>
        <begin position="477"/>
        <end position="496"/>
    </location>
</feature>
<gene>
    <name evidence="9" type="ORF">HYN04_10400</name>
</gene>
<feature type="transmembrane region" description="Helical" evidence="8">
    <location>
        <begin position="502"/>
        <end position="523"/>
    </location>
</feature>
<feature type="transmembrane region" description="Helical" evidence="8">
    <location>
        <begin position="98"/>
        <end position="115"/>
    </location>
</feature>
<dbReference type="InterPro" id="IPR018456">
    <property type="entry name" value="PTR2_symporter_CS"/>
</dbReference>
<dbReference type="EMBL" id="CP029479">
    <property type="protein sequence ID" value="AWM78129.1"/>
    <property type="molecule type" value="Genomic_DNA"/>
</dbReference>
<organism evidence="9 10">
    <name type="scientific">Phenylobacterium parvum</name>
    <dbReference type="NCBI Taxonomy" id="2201350"/>
    <lineage>
        <taxon>Bacteria</taxon>
        <taxon>Pseudomonadati</taxon>
        <taxon>Pseudomonadota</taxon>
        <taxon>Alphaproteobacteria</taxon>
        <taxon>Caulobacterales</taxon>
        <taxon>Caulobacteraceae</taxon>
        <taxon>Phenylobacterium</taxon>
    </lineage>
</organism>
<feature type="transmembrane region" description="Helical" evidence="8">
    <location>
        <begin position="302"/>
        <end position="326"/>
    </location>
</feature>
<feature type="transmembrane region" description="Helical" evidence="8">
    <location>
        <begin position="586"/>
        <end position="609"/>
    </location>
</feature>
<feature type="transmembrane region" description="Helical" evidence="8">
    <location>
        <begin position="365"/>
        <end position="382"/>
    </location>
</feature>
<evidence type="ECO:0000256" key="7">
    <source>
        <dbReference type="RuleBase" id="RU003755"/>
    </source>
</evidence>
<keyword evidence="5 8" id="KW-1133">Transmembrane helix</keyword>
<feature type="transmembrane region" description="Helical" evidence="8">
    <location>
        <begin position="262"/>
        <end position="281"/>
    </location>
</feature>
<dbReference type="RefSeq" id="WP_110450695.1">
    <property type="nucleotide sequence ID" value="NZ_CP029479.1"/>
</dbReference>
<dbReference type="Proteomes" id="UP000247763">
    <property type="component" value="Chromosome"/>
</dbReference>
<evidence type="ECO:0000313" key="9">
    <source>
        <dbReference type="EMBL" id="AWM78129.1"/>
    </source>
</evidence>
<dbReference type="PANTHER" id="PTHR11654">
    <property type="entry name" value="OLIGOPEPTIDE TRANSPORTER-RELATED"/>
    <property type="match status" value="1"/>
</dbReference>
<name>A0A2Z3HZB8_9CAUL</name>
<keyword evidence="4" id="KW-0571">Peptide transport</keyword>
<feature type="transmembrane region" description="Helical" evidence="8">
    <location>
        <begin position="445"/>
        <end position="465"/>
    </location>
</feature>
<evidence type="ECO:0000256" key="6">
    <source>
        <dbReference type="ARBA" id="ARBA00023136"/>
    </source>
</evidence>
<evidence type="ECO:0000256" key="3">
    <source>
        <dbReference type="ARBA" id="ARBA00022692"/>
    </source>
</evidence>
<keyword evidence="7" id="KW-0813">Transport</keyword>
<dbReference type="Pfam" id="PF00854">
    <property type="entry name" value="PTR2"/>
    <property type="match status" value="2"/>
</dbReference>
<keyword evidence="4" id="KW-0653">Protein transport</keyword>
<protein>
    <submittedName>
        <fullName evidence="9">MFS transporter</fullName>
    </submittedName>
</protein>
<feature type="transmembrane region" description="Helical" evidence="8">
    <location>
        <begin position="544"/>
        <end position="566"/>
    </location>
</feature>
<dbReference type="OrthoDB" id="9772725at2"/>
<accession>A0A2Z3HZB8</accession>
<keyword evidence="10" id="KW-1185">Reference proteome</keyword>
<comment type="subcellular location">
    <subcellularLocation>
        <location evidence="1 7">Membrane</location>
        <topology evidence="1 7">Multi-pass membrane protein</topology>
    </subcellularLocation>
</comment>
<sequence length="628" mass="68095">MNIVILLGLLVTLATGIPVLRQLLREHPKGLLVLFFAEMWERFSYYGMRGILIFYLTQHLMFDRDEASSLYASYTALVYLLPLLGGFIADRWLGSRKAVAFGALLLVAGHISMGFEGRPSQQDLIYGGNVYPIVAEGRMDDRVAHILVEGTKYEFGPREGGGISIPGVPISTGLPTSIPEGDYEIRTLINNGSASMFYFAVSLIILGVGFLKPNISAVVGDLYPHGDPRRDSGFTLYYYGINLGAFWASILCGLLGQHFGWWAGFGLAGVGMFLGWIVFVLGRPLLEGKGEPPNPRKLREPFAGFISREWMTYIMSILAIGIIFLTVQNSRLVGVALAFAIVGSLVALAWIIIRVCQTTVERQRMSLAVILILGSVIFFTLFEQAGSSLNLFASTNVDLSLTHEAGRFLGIPYGTPEQLAAIGVKPSSWWSWIDTSVGAAQTQSFNAGFILIFAPLLAALWTWLGRRGKDPNPTLKFGFGLVQVGLGFLIVVWGASLHDSAFRVPLVLLGLLYLLHTTGELFLSPVGLSEITKLTLPGVVSFMMAVWFLASSIAQYVGGWIAGFLVTESVGGEVLDPKLALDTAIAGFRALGWAGVICGVAFVAISFVVRGWAHEGKPVRGEPETPAA</sequence>
<proteinExistence type="inferred from homology"/>
<dbReference type="Gene3D" id="1.20.1250.20">
    <property type="entry name" value="MFS general substrate transporter like domains"/>
    <property type="match status" value="2"/>
</dbReference>
<dbReference type="PROSITE" id="PS01022">
    <property type="entry name" value="PTR2_1"/>
    <property type="match status" value="1"/>
</dbReference>
<dbReference type="GO" id="GO:0006857">
    <property type="term" value="P:oligopeptide transport"/>
    <property type="evidence" value="ECO:0007669"/>
    <property type="project" value="InterPro"/>
</dbReference>
<dbReference type="InterPro" id="IPR036259">
    <property type="entry name" value="MFS_trans_sf"/>
</dbReference>
<evidence type="ECO:0000313" key="10">
    <source>
        <dbReference type="Proteomes" id="UP000247763"/>
    </source>
</evidence>
<dbReference type="InterPro" id="IPR000109">
    <property type="entry name" value="POT_fam"/>
</dbReference>
<dbReference type="CDD" id="cd17346">
    <property type="entry name" value="MFS_DtpA_like"/>
    <property type="match status" value="1"/>
</dbReference>
<evidence type="ECO:0000256" key="4">
    <source>
        <dbReference type="ARBA" id="ARBA00022856"/>
    </source>
</evidence>
<dbReference type="AlphaFoldDB" id="A0A2Z3HZB8"/>
<evidence type="ECO:0000256" key="2">
    <source>
        <dbReference type="ARBA" id="ARBA00005982"/>
    </source>
</evidence>
<dbReference type="GO" id="GO:0016020">
    <property type="term" value="C:membrane"/>
    <property type="evidence" value="ECO:0007669"/>
    <property type="project" value="UniProtKB-SubCell"/>
</dbReference>
<dbReference type="SUPFAM" id="SSF103473">
    <property type="entry name" value="MFS general substrate transporter"/>
    <property type="match status" value="1"/>
</dbReference>
<dbReference type="InterPro" id="IPR005279">
    <property type="entry name" value="Dipep/tripep_permease"/>
</dbReference>
<keyword evidence="3 7" id="KW-0812">Transmembrane</keyword>
<dbReference type="GO" id="GO:1904680">
    <property type="term" value="F:peptide transmembrane transporter activity"/>
    <property type="evidence" value="ECO:0007669"/>
    <property type="project" value="InterPro"/>
</dbReference>
<reference evidence="10" key="1">
    <citation type="submission" date="2018-05" db="EMBL/GenBank/DDBJ databases">
        <title>Genome sequencing of Phenylobacterium sp. HYN0004.</title>
        <authorList>
            <person name="Yi H."/>
            <person name="Baek C."/>
        </authorList>
    </citation>
    <scope>NUCLEOTIDE SEQUENCE [LARGE SCALE GENOMIC DNA]</scope>
    <source>
        <strain evidence="10">HYN0004</strain>
    </source>
</reference>
<feature type="transmembrane region" description="Helical" evidence="8">
    <location>
        <begin position="196"/>
        <end position="215"/>
    </location>
</feature>
<feature type="transmembrane region" description="Helical" evidence="8">
    <location>
        <begin position="71"/>
        <end position="89"/>
    </location>
</feature>
<comment type="similarity">
    <text evidence="2 7">Belongs to the major facilitator superfamily. Proton-dependent oligopeptide transporter (POT/PTR) (TC 2.A.17) family.</text>
</comment>
<feature type="transmembrane region" description="Helical" evidence="8">
    <location>
        <begin position="332"/>
        <end position="353"/>
    </location>
</feature>
<dbReference type="PROSITE" id="PS01023">
    <property type="entry name" value="PTR2_2"/>
    <property type="match status" value="1"/>
</dbReference>